<keyword evidence="11" id="KW-0479">Metal-binding</keyword>
<evidence type="ECO:0000256" key="10">
    <source>
        <dbReference type="ARBA" id="ARBA00023136"/>
    </source>
</evidence>
<dbReference type="NCBIfam" id="TIGR00054">
    <property type="entry name" value="RIP metalloprotease RseP"/>
    <property type="match status" value="1"/>
</dbReference>
<keyword evidence="5 11" id="KW-0812">Transmembrane</keyword>
<evidence type="ECO:0000256" key="4">
    <source>
        <dbReference type="ARBA" id="ARBA00022670"/>
    </source>
</evidence>
<dbReference type="GO" id="GO:0016020">
    <property type="term" value="C:membrane"/>
    <property type="evidence" value="ECO:0007669"/>
    <property type="project" value="UniProtKB-SubCell"/>
</dbReference>
<name>A0A975GIL2_9BACT</name>
<dbReference type="InterPro" id="IPR001478">
    <property type="entry name" value="PDZ"/>
</dbReference>
<dbReference type="KEGG" id="dli:dnl_48590"/>
<evidence type="ECO:0000313" key="13">
    <source>
        <dbReference type="EMBL" id="QTA82484.1"/>
    </source>
</evidence>
<dbReference type="InterPro" id="IPR008915">
    <property type="entry name" value="Peptidase_M50"/>
</dbReference>
<dbReference type="AlphaFoldDB" id="A0A975GIL2"/>
<protein>
    <recommendedName>
        <fullName evidence="11">Zinc metalloprotease</fullName>
        <ecNumber evidence="11">3.4.24.-</ecNumber>
    </recommendedName>
</protein>
<keyword evidence="14" id="KW-1185">Reference proteome</keyword>
<evidence type="ECO:0000256" key="7">
    <source>
        <dbReference type="ARBA" id="ARBA00022833"/>
    </source>
</evidence>
<keyword evidence="8 11" id="KW-1133">Transmembrane helix</keyword>
<organism evidence="13 14">
    <name type="scientific">Desulfonema limicola</name>
    <dbReference type="NCBI Taxonomy" id="45656"/>
    <lineage>
        <taxon>Bacteria</taxon>
        <taxon>Pseudomonadati</taxon>
        <taxon>Thermodesulfobacteriota</taxon>
        <taxon>Desulfobacteria</taxon>
        <taxon>Desulfobacterales</taxon>
        <taxon>Desulfococcaceae</taxon>
        <taxon>Desulfonema</taxon>
    </lineage>
</organism>
<dbReference type="RefSeq" id="WP_338031089.1">
    <property type="nucleotide sequence ID" value="NZ_CP061799.1"/>
</dbReference>
<feature type="transmembrane region" description="Helical" evidence="11">
    <location>
        <begin position="94"/>
        <end position="118"/>
    </location>
</feature>
<gene>
    <name evidence="13" type="ORF">dnl_48590</name>
</gene>
<evidence type="ECO:0000256" key="9">
    <source>
        <dbReference type="ARBA" id="ARBA00023049"/>
    </source>
</evidence>
<dbReference type="PANTHER" id="PTHR42837:SF2">
    <property type="entry name" value="MEMBRANE METALLOPROTEASE ARASP2, CHLOROPLASTIC-RELATED"/>
    <property type="match status" value="1"/>
</dbReference>
<keyword evidence="9 11" id="KW-0482">Metalloprotease</keyword>
<reference evidence="13" key="1">
    <citation type="journal article" date="2021" name="Microb. Physiol.">
        <title>Proteogenomic Insights into the Physiology of Marine, Sulfate-Reducing, Filamentous Desulfonema limicola and Desulfonema magnum.</title>
        <authorList>
            <person name="Schnaars V."/>
            <person name="Wohlbrand L."/>
            <person name="Scheve S."/>
            <person name="Hinrichs C."/>
            <person name="Reinhardt R."/>
            <person name="Rabus R."/>
        </authorList>
    </citation>
    <scope>NUCLEOTIDE SEQUENCE</scope>
    <source>
        <strain evidence="13">5ac10</strain>
    </source>
</reference>
<dbReference type="EMBL" id="CP061799">
    <property type="protein sequence ID" value="QTA82484.1"/>
    <property type="molecule type" value="Genomic_DNA"/>
</dbReference>
<evidence type="ECO:0000256" key="11">
    <source>
        <dbReference type="RuleBase" id="RU362031"/>
    </source>
</evidence>
<evidence type="ECO:0000256" key="6">
    <source>
        <dbReference type="ARBA" id="ARBA00022801"/>
    </source>
</evidence>
<dbReference type="GO" id="GO:0006508">
    <property type="term" value="P:proteolysis"/>
    <property type="evidence" value="ECO:0007669"/>
    <property type="project" value="UniProtKB-KW"/>
</dbReference>
<feature type="transmembrane region" description="Helical" evidence="11">
    <location>
        <begin position="280"/>
        <end position="301"/>
    </location>
</feature>
<keyword evidence="6 11" id="KW-0378">Hydrolase</keyword>
<sequence length="354" mass="38593">MTSFIAFIITLGVLVFFHELGHFLAARLCGVGVEIFSLGFGPRLAGKKIGLTDYRISAIPLGGFVKMVGEEPGADIAPEDIPISFTHKHVFKRILIVAAGPLFNFLLAVIIFFGIFMVSGTFILKPIVGAVQEGSPAYKAGIQKDDHITAINDKKIDTWNEMAEIITKCNGNSLQVSIVRQGAVFVADVVPEINVIKNLFGEDTSRYVIGITSSGDYISKKLNIFEAFAQSIIRTYEVTELTILSIVKLFQGIVSTDTLGGPIMIAQMAGEQAKEGTANFVFFIALLSVNLAILNFLPIPVLDGGHLLFFFIEALTGSPVNTRVREIAQQAGMFVLLLLMIFVFYNDISRIFSS</sequence>
<keyword evidence="7 11" id="KW-0862">Zinc</keyword>
<dbReference type="CDD" id="cd23081">
    <property type="entry name" value="cpPDZ_EcRseP-like"/>
    <property type="match status" value="1"/>
</dbReference>
<dbReference type="InterPro" id="IPR004387">
    <property type="entry name" value="Pept_M50_Zn"/>
</dbReference>
<dbReference type="SUPFAM" id="SSF50156">
    <property type="entry name" value="PDZ domain-like"/>
    <property type="match status" value="1"/>
</dbReference>
<dbReference type="InterPro" id="IPR036034">
    <property type="entry name" value="PDZ_sf"/>
</dbReference>
<evidence type="ECO:0000259" key="12">
    <source>
        <dbReference type="SMART" id="SM00228"/>
    </source>
</evidence>
<proteinExistence type="inferred from homology"/>
<evidence type="ECO:0000256" key="2">
    <source>
        <dbReference type="ARBA" id="ARBA00004141"/>
    </source>
</evidence>
<dbReference type="Proteomes" id="UP000663720">
    <property type="component" value="Chromosome"/>
</dbReference>
<dbReference type="Pfam" id="PF17820">
    <property type="entry name" value="PDZ_6"/>
    <property type="match status" value="1"/>
</dbReference>
<keyword evidence="4" id="KW-0645">Protease</keyword>
<dbReference type="SMART" id="SM00228">
    <property type="entry name" value="PDZ"/>
    <property type="match status" value="1"/>
</dbReference>
<evidence type="ECO:0000256" key="5">
    <source>
        <dbReference type="ARBA" id="ARBA00022692"/>
    </source>
</evidence>
<evidence type="ECO:0000256" key="3">
    <source>
        <dbReference type="ARBA" id="ARBA00007931"/>
    </source>
</evidence>
<dbReference type="Gene3D" id="2.30.42.10">
    <property type="match status" value="1"/>
</dbReference>
<evidence type="ECO:0000256" key="8">
    <source>
        <dbReference type="ARBA" id="ARBA00022989"/>
    </source>
</evidence>
<dbReference type="CDD" id="cd06163">
    <property type="entry name" value="S2P-M50_PDZ_RseP-like"/>
    <property type="match status" value="1"/>
</dbReference>
<dbReference type="GO" id="GO:0046872">
    <property type="term" value="F:metal ion binding"/>
    <property type="evidence" value="ECO:0007669"/>
    <property type="project" value="UniProtKB-KW"/>
</dbReference>
<accession>A0A975GIL2</accession>
<dbReference type="InterPro" id="IPR041489">
    <property type="entry name" value="PDZ_6"/>
</dbReference>
<feature type="transmembrane region" description="Helical" evidence="11">
    <location>
        <begin position="327"/>
        <end position="345"/>
    </location>
</feature>
<comment type="subcellular location">
    <subcellularLocation>
        <location evidence="2">Membrane</location>
        <topology evidence="2">Multi-pass membrane protein</topology>
    </subcellularLocation>
</comment>
<dbReference type="Pfam" id="PF02163">
    <property type="entry name" value="Peptidase_M50"/>
    <property type="match status" value="1"/>
</dbReference>
<evidence type="ECO:0000256" key="1">
    <source>
        <dbReference type="ARBA" id="ARBA00001947"/>
    </source>
</evidence>
<comment type="cofactor">
    <cofactor evidence="1 11">
        <name>Zn(2+)</name>
        <dbReference type="ChEBI" id="CHEBI:29105"/>
    </cofactor>
</comment>
<dbReference type="GO" id="GO:0004222">
    <property type="term" value="F:metalloendopeptidase activity"/>
    <property type="evidence" value="ECO:0007669"/>
    <property type="project" value="InterPro"/>
</dbReference>
<keyword evidence="10 11" id="KW-0472">Membrane</keyword>
<evidence type="ECO:0000313" key="14">
    <source>
        <dbReference type="Proteomes" id="UP000663720"/>
    </source>
</evidence>
<comment type="similarity">
    <text evidence="3 11">Belongs to the peptidase M50B family.</text>
</comment>
<dbReference type="PANTHER" id="PTHR42837">
    <property type="entry name" value="REGULATOR OF SIGMA-E PROTEASE RSEP"/>
    <property type="match status" value="1"/>
</dbReference>
<feature type="domain" description="PDZ" evidence="12">
    <location>
        <begin position="111"/>
        <end position="182"/>
    </location>
</feature>
<dbReference type="EC" id="3.4.24.-" evidence="11"/>